<gene>
    <name evidence="8" type="primary">haao_1</name>
    <name evidence="8" type="ORF">GWK47_009150</name>
</gene>
<evidence type="ECO:0000256" key="5">
    <source>
        <dbReference type="ARBA" id="ARBA00022964"/>
    </source>
</evidence>
<evidence type="ECO:0000256" key="4">
    <source>
        <dbReference type="ARBA" id="ARBA00022723"/>
    </source>
</evidence>
<reference evidence="8" key="1">
    <citation type="submission" date="2020-07" db="EMBL/GenBank/DDBJ databases">
        <title>The High-quality genome of the commercially important snow crab, Chionoecetes opilio.</title>
        <authorList>
            <person name="Jeong J.-H."/>
            <person name="Ryu S."/>
        </authorList>
    </citation>
    <scope>NUCLEOTIDE SEQUENCE</scope>
    <source>
        <strain evidence="8">MADBK_172401_WGS</strain>
        <tissue evidence="8">Digestive gland</tissue>
    </source>
</reference>
<dbReference type="PANTHER" id="PTHR15497:SF1">
    <property type="entry name" value="3-HYDROXYANTHRANILATE 3,4-DIOXYGENASE"/>
    <property type="match status" value="1"/>
</dbReference>
<comment type="cofactor">
    <cofactor evidence="1">
        <name>Fe(2+)</name>
        <dbReference type="ChEBI" id="CHEBI:29033"/>
    </cofactor>
</comment>
<dbReference type="GO" id="GO:0034354">
    <property type="term" value="P:'de novo' NAD+ biosynthetic process from L-tryptophan"/>
    <property type="evidence" value="ECO:0007669"/>
    <property type="project" value="TreeGrafter"/>
</dbReference>
<protein>
    <submittedName>
        <fullName evidence="8">3-hydroxyanthranilate 3,4-dioxygenase</fullName>
    </submittedName>
</protein>
<keyword evidence="6" id="KW-0560">Oxidoreductase</keyword>
<dbReference type="OrthoDB" id="204928at2759"/>
<evidence type="ECO:0000256" key="3">
    <source>
        <dbReference type="ARBA" id="ARBA00022642"/>
    </source>
</evidence>
<keyword evidence="5" id="KW-0223">Dioxygenase</keyword>
<dbReference type="GO" id="GO:0005506">
    <property type="term" value="F:iron ion binding"/>
    <property type="evidence" value="ECO:0007669"/>
    <property type="project" value="InterPro"/>
</dbReference>
<dbReference type="InterPro" id="IPR010329">
    <property type="entry name" value="3hydroanth_dOase"/>
</dbReference>
<dbReference type="Pfam" id="PF06052">
    <property type="entry name" value="3-HAO"/>
    <property type="match status" value="1"/>
</dbReference>
<evidence type="ECO:0000256" key="7">
    <source>
        <dbReference type="ARBA" id="ARBA00023004"/>
    </source>
</evidence>
<keyword evidence="7" id="KW-0408">Iron</keyword>
<comment type="function">
    <text evidence="2">Catalyzes the oxidative ring opening of 3-hydroxyanthranilate to 2-amino-3-carboxymuconate semialdehyde, which spontaneously cyclizes to quinolinate.</text>
</comment>
<dbReference type="Proteomes" id="UP000770661">
    <property type="component" value="Unassembled WGS sequence"/>
</dbReference>
<dbReference type="InterPro" id="IPR014710">
    <property type="entry name" value="RmlC-like_jellyroll"/>
</dbReference>
<proteinExistence type="predicted"/>
<evidence type="ECO:0000313" key="9">
    <source>
        <dbReference type="Proteomes" id="UP000770661"/>
    </source>
</evidence>
<name>A0A8J5CQZ8_CHIOP</name>
<dbReference type="AlphaFoldDB" id="A0A8J5CQZ8"/>
<organism evidence="8 9">
    <name type="scientific">Chionoecetes opilio</name>
    <name type="common">Atlantic snow crab</name>
    <name type="synonym">Cancer opilio</name>
    <dbReference type="NCBI Taxonomy" id="41210"/>
    <lineage>
        <taxon>Eukaryota</taxon>
        <taxon>Metazoa</taxon>
        <taxon>Ecdysozoa</taxon>
        <taxon>Arthropoda</taxon>
        <taxon>Crustacea</taxon>
        <taxon>Multicrustacea</taxon>
        <taxon>Malacostraca</taxon>
        <taxon>Eumalacostraca</taxon>
        <taxon>Eucarida</taxon>
        <taxon>Decapoda</taxon>
        <taxon>Pleocyemata</taxon>
        <taxon>Brachyura</taxon>
        <taxon>Eubrachyura</taxon>
        <taxon>Majoidea</taxon>
        <taxon>Majidae</taxon>
        <taxon>Chionoecetes</taxon>
    </lineage>
</organism>
<keyword evidence="9" id="KW-1185">Reference proteome</keyword>
<dbReference type="CDD" id="cd06123">
    <property type="entry name" value="cupin_HAO"/>
    <property type="match status" value="1"/>
</dbReference>
<dbReference type="PANTHER" id="PTHR15497">
    <property type="entry name" value="3-HYDROXYANTHRANILATE 3,4-DIOXYGENASE"/>
    <property type="match status" value="1"/>
</dbReference>
<dbReference type="EMBL" id="JACEEZ010018685">
    <property type="protein sequence ID" value="KAG0716657.1"/>
    <property type="molecule type" value="Genomic_DNA"/>
</dbReference>
<dbReference type="InterPro" id="IPR011051">
    <property type="entry name" value="RmlC_Cupin_sf"/>
</dbReference>
<comment type="caution">
    <text evidence="8">The sequence shown here is derived from an EMBL/GenBank/DDBJ whole genome shotgun (WGS) entry which is preliminary data.</text>
</comment>
<dbReference type="SUPFAM" id="SSF51182">
    <property type="entry name" value="RmlC-like cupins"/>
    <property type="match status" value="1"/>
</dbReference>
<evidence type="ECO:0000256" key="6">
    <source>
        <dbReference type="ARBA" id="ARBA00023002"/>
    </source>
</evidence>
<dbReference type="GO" id="GO:0005737">
    <property type="term" value="C:cytoplasm"/>
    <property type="evidence" value="ECO:0007669"/>
    <property type="project" value="TreeGrafter"/>
</dbReference>
<dbReference type="GO" id="GO:0000334">
    <property type="term" value="F:3-hydroxyanthranilate 3,4-dioxygenase activity"/>
    <property type="evidence" value="ECO:0007669"/>
    <property type="project" value="InterPro"/>
</dbReference>
<evidence type="ECO:0000256" key="2">
    <source>
        <dbReference type="ARBA" id="ARBA00002752"/>
    </source>
</evidence>
<keyword evidence="3" id="KW-0662">Pyridine nucleotide biosynthesis</keyword>
<evidence type="ECO:0000256" key="1">
    <source>
        <dbReference type="ARBA" id="ARBA00001954"/>
    </source>
</evidence>
<evidence type="ECO:0000313" key="8">
    <source>
        <dbReference type="EMBL" id="KAG0716657.1"/>
    </source>
</evidence>
<sequence length="296" mass="32873">MAPGRCVQHSIPAWVEENKQFFMPPVCNKMMHGEKQLKVFFVGGPNQRKDFHLEEGEEFFYMVKGDMNLITLTNGAFKDVTIKEGEVFQLPGKIPHSPQRFADTVGLVIERERMKSELDCLRIASNEDLPATDPRLHHNLRASPKPFWPTSLTPHHGMRYMRSNDGAAAGQTVALFVAQGREVQLYEAMTSLCNHSPPLWALLLAQTGDSTKPQQGDEGALRFAPGSPVARSMKSEDRLLHTWACSLEEYDFEIKIGPGKAQAHVDGLSRLPLDTIQLIALPPDVQDGDVGCGGRS</sequence>
<keyword evidence="4" id="KW-0479">Metal-binding</keyword>
<accession>A0A8J5CQZ8</accession>
<dbReference type="GO" id="GO:0046874">
    <property type="term" value="P:quinolinate metabolic process"/>
    <property type="evidence" value="ECO:0007669"/>
    <property type="project" value="TreeGrafter"/>
</dbReference>
<dbReference type="Gene3D" id="2.60.120.10">
    <property type="entry name" value="Jelly Rolls"/>
    <property type="match status" value="1"/>
</dbReference>